<name>A0A2W1BJF2_HELAM</name>
<protein>
    <submittedName>
        <fullName evidence="1">Uncharacterized protein</fullName>
    </submittedName>
</protein>
<evidence type="ECO:0000313" key="2">
    <source>
        <dbReference type="Proteomes" id="UP000249218"/>
    </source>
</evidence>
<organism evidence="1 2">
    <name type="scientific">Helicoverpa armigera</name>
    <name type="common">Cotton bollworm</name>
    <name type="synonym">Heliothis armigera</name>
    <dbReference type="NCBI Taxonomy" id="29058"/>
    <lineage>
        <taxon>Eukaryota</taxon>
        <taxon>Metazoa</taxon>
        <taxon>Ecdysozoa</taxon>
        <taxon>Arthropoda</taxon>
        <taxon>Hexapoda</taxon>
        <taxon>Insecta</taxon>
        <taxon>Pterygota</taxon>
        <taxon>Neoptera</taxon>
        <taxon>Endopterygota</taxon>
        <taxon>Lepidoptera</taxon>
        <taxon>Glossata</taxon>
        <taxon>Ditrysia</taxon>
        <taxon>Noctuoidea</taxon>
        <taxon>Noctuidae</taxon>
        <taxon>Heliothinae</taxon>
        <taxon>Helicoverpa</taxon>
    </lineage>
</organism>
<gene>
    <name evidence="1" type="primary">HaOG209554</name>
    <name evidence="1" type="ORF">B5X24_HaOG209554</name>
</gene>
<dbReference type="EMBL" id="KZ150107">
    <property type="protein sequence ID" value="PZC73387.1"/>
    <property type="molecule type" value="Genomic_DNA"/>
</dbReference>
<sequence>MGTRKAQFDRWSCRCVCVSPTARRVSAARSPRRTHCALSAPRAPAIPTHPAMYATHPPHFDDSLPPHVQLFLVWRHYLLHYFVFTLHLAQL</sequence>
<reference evidence="1 2" key="1">
    <citation type="journal article" date="2017" name="BMC Biol.">
        <title>Genomic innovations, transcriptional plasticity and gene loss underlying the evolution and divergence of two highly polyphagous and invasive Helicoverpa pest species.</title>
        <authorList>
            <person name="Pearce S.L."/>
            <person name="Clarke D.F."/>
            <person name="East P.D."/>
            <person name="Elfekih S."/>
            <person name="Gordon K.H."/>
            <person name="Jermiin L.S."/>
            <person name="McGaughran A."/>
            <person name="Oakeshott J.G."/>
            <person name="Papanikolaou A."/>
            <person name="Perera O.P."/>
            <person name="Rane R.V."/>
            <person name="Richards S."/>
            <person name="Tay W.T."/>
            <person name="Walsh T.K."/>
            <person name="Anderson A."/>
            <person name="Anderson C.J."/>
            <person name="Asgari S."/>
            <person name="Board P.G."/>
            <person name="Bretschneider A."/>
            <person name="Campbell P.M."/>
            <person name="Chertemps T."/>
            <person name="Christeller J.T."/>
            <person name="Coppin C.W."/>
            <person name="Downes S.J."/>
            <person name="Duan G."/>
            <person name="Farnsworth C.A."/>
            <person name="Good R.T."/>
            <person name="Han L.B."/>
            <person name="Han Y.C."/>
            <person name="Hatje K."/>
            <person name="Horne I."/>
            <person name="Huang Y.P."/>
            <person name="Hughes D.S."/>
            <person name="Jacquin-Joly E."/>
            <person name="James W."/>
            <person name="Jhangiani S."/>
            <person name="Kollmar M."/>
            <person name="Kuwar S.S."/>
            <person name="Li S."/>
            <person name="Liu N.Y."/>
            <person name="Maibeche M.T."/>
            <person name="Miller J.R."/>
            <person name="Montagne N."/>
            <person name="Perry T."/>
            <person name="Qu J."/>
            <person name="Song S.V."/>
            <person name="Sutton G.G."/>
            <person name="Vogel H."/>
            <person name="Walenz B.P."/>
            <person name="Xu W."/>
            <person name="Zhang H.J."/>
            <person name="Zou Z."/>
            <person name="Batterham P."/>
            <person name="Edwards O.R."/>
            <person name="Feyereisen R."/>
            <person name="Gibbs R.A."/>
            <person name="Heckel D.G."/>
            <person name="McGrath A."/>
            <person name="Robin C."/>
            <person name="Scherer S.E."/>
            <person name="Worley K.C."/>
            <person name="Wu Y.D."/>
        </authorList>
    </citation>
    <scope>NUCLEOTIDE SEQUENCE [LARGE SCALE GENOMIC DNA]</scope>
    <source>
        <strain evidence="1">Harm_GR_Male_#8</strain>
        <tissue evidence="1">Whole organism</tissue>
    </source>
</reference>
<dbReference type="AlphaFoldDB" id="A0A2W1BJF2"/>
<accession>A0A2W1BJF2</accession>
<evidence type="ECO:0000313" key="1">
    <source>
        <dbReference type="EMBL" id="PZC73387.1"/>
    </source>
</evidence>
<proteinExistence type="predicted"/>
<dbReference type="Proteomes" id="UP000249218">
    <property type="component" value="Unassembled WGS sequence"/>
</dbReference>
<keyword evidence="2" id="KW-1185">Reference proteome</keyword>